<evidence type="ECO:0000256" key="2">
    <source>
        <dbReference type="ARBA" id="ARBA00023125"/>
    </source>
</evidence>
<dbReference type="InterPro" id="IPR006158">
    <property type="entry name" value="Cobalamin-bd"/>
</dbReference>
<dbReference type="InterPro" id="IPR036594">
    <property type="entry name" value="Meth_synthase_dom"/>
</dbReference>
<dbReference type="Gene3D" id="3.40.50.280">
    <property type="entry name" value="Cobalamin-binding domain"/>
    <property type="match status" value="1"/>
</dbReference>
<dbReference type="SUPFAM" id="SSF46955">
    <property type="entry name" value="Putative DNA-binding domain"/>
    <property type="match status" value="1"/>
</dbReference>
<comment type="caution">
    <text evidence="7">The sequence shown here is derived from an EMBL/GenBank/DDBJ whole genome shotgun (WGS) entry which is preliminary data.</text>
</comment>
<evidence type="ECO:0000256" key="4">
    <source>
        <dbReference type="SAM" id="MobiDB-lite"/>
    </source>
</evidence>
<keyword evidence="1" id="KW-0805">Transcription regulation</keyword>
<keyword evidence="2" id="KW-0238">DNA-binding</keyword>
<evidence type="ECO:0000313" key="7">
    <source>
        <dbReference type="EMBL" id="MFB9731986.1"/>
    </source>
</evidence>
<reference evidence="7 8" key="1">
    <citation type="submission" date="2024-09" db="EMBL/GenBank/DDBJ databases">
        <authorList>
            <person name="Sun Q."/>
            <person name="Mori K."/>
        </authorList>
    </citation>
    <scope>NUCLEOTIDE SEQUENCE [LARGE SCALE GENOMIC DNA]</scope>
    <source>
        <strain evidence="7 8">JCM 12763</strain>
    </source>
</reference>
<dbReference type="PANTHER" id="PTHR30204:SF67">
    <property type="entry name" value="HTH-TYPE TRANSCRIPTIONAL REGULATOR MLRA-RELATED"/>
    <property type="match status" value="1"/>
</dbReference>
<dbReference type="CDD" id="cd01104">
    <property type="entry name" value="HTH_MlrA-CarA"/>
    <property type="match status" value="1"/>
</dbReference>
<dbReference type="SMART" id="SM00422">
    <property type="entry name" value="HTH_MERR"/>
    <property type="match status" value="1"/>
</dbReference>
<dbReference type="InterPro" id="IPR036724">
    <property type="entry name" value="Cobalamin-bd_sf"/>
</dbReference>
<sequence length="342" mass="36401">MTVRYTVKQVSGLTGVAADRLRAWERRYGVVEPGRSESRYRLYDDVDVARLRKMAELVQAGTPASLAAEQVRDLRAITGRDGTVSLVRAGSPGRGGEQSSGRDEAAHPDDGQTSTPTSDDGASRRDGWVTLDLSSTGLPPVEALIPPARSLDRISLDRTLDQAFSVGSFELVFERWLTPALARLGKAWADGLIDVGGEHFVSAAVHRRLSRAFEAAGPQDGGPVVIVGLPPGAMHELGSLALATCLRRLGADVRYLGRDLPVTSWTHAVEQLRPAAVTVSVPVASDDASARVLVEVLARTPDPPAIYVGGRGCGTDWPEELGATRLEGGVVEAARSMVAELR</sequence>
<dbReference type="SUPFAM" id="SSF52242">
    <property type="entry name" value="Cobalamin (vitamin B12)-binding domain"/>
    <property type="match status" value="1"/>
</dbReference>
<dbReference type="InterPro" id="IPR003759">
    <property type="entry name" value="Cbl-bd_cap"/>
</dbReference>
<feature type="compositionally biased region" description="Polar residues" evidence="4">
    <location>
        <begin position="111"/>
        <end position="120"/>
    </location>
</feature>
<evidence type="ECO:0000259" key="6">
    <source>
        <dbReference type="PROSITE" id="PS51332"/>
    </source>
</evidence>
<organism evidence="7 8">
    <name type="scientific">Ornithinimicrobium kibberense</name>
    <dbReference type="NCBI Taxonomy" id="282060"/>
    <lineage>
        <taxon>Bacteria</taxon>
        <taxon>Bacillati</taxon>
        <taxon>Actinomycetota</taxon>
        <taxon>Actinomycetes</taxon>
        <taxon>Micrococcales</taxon>
        <taxon>Ornithinimicrobiaceae</taxon>
        <taxon>Ornithinimicrobium</taxon>
    </lineage>
</organism>
<protein>
    <submittedName>
        <fullName evidence="7">MerR family transcriptional regulator</fullName>
    </submittedName>
</protein>
<feature type="domain" description="HTH merR-type" evidence="5">
    <location>
        <begin position="4"/>
        <end position="73"/>
    </location>
</feature>
<dbReference type="Pfam" id="PF13411">
    <property type="entry name" value="MerR_1"/>
    <property type="match status" value="1"/>
</dbReference>
<dbReference type="PANTHER" id="PTHR30204">
    <property type="entry name" value="REDOX-CYCLING DRUG-SENSING TRANSCRIPTIONAL ACTIVATOR SOXR"/>
    <property type="match status" value="1"/>
</dbReference>
<dbReference type="Gene3D" id="1.10.1660.10">
    <property type="match status" value="1"/>
</dbReference>
<dbReference type="Pfam" id="PF02310">
    <property type="entry name" value="B12-binding"/>
    <property type="match status" value="1"/>
</dbReference>
<feature type="compositionally biased region" description="Basic and acidic residues" evidence="4">
    <location>
        <begin position="100"/>
        <end position="110"/>
    </location>
</feature>
<accession>A0ABV5V2H0</accession>
<feature type="region of interest" description="Disordered" evidence="4">
    <location>
        <begin position="83"/>
        <end position="126"/>
    </location>
</feature>
<dbReference type="Pfam" id="PF02607">
    <property type="entry name" value="B12-binding_2"/>
    <property type="match status" value="1"/>
</dbReference>
<dbReference type="Gene3D" id="1.10.1240.10">
    <property type="entry name" value="Methionine synthase domain"/>
    <property type="match status" value="1"/>
</dbReference>
<dbReference type="Proteomes" id="UP001589613">
    <property type="component" value="Unassembled WGS sequence"/>
</dbReference>
<dbReference type="RefSeq" id="WP_141337726.1">
    <property type="nucleotide sequence ID" value="NZ_JBHMAX010000015.1"/>
</dbReference>
<evidence type="ECO:0000259" key="5">
    <source>
        <dbReference type="PROSITE" id="PS50937"/>
    </source>
</evidence>
<gene>
    <name evidence="7" type="ORF">ACFFN0_08010</name>
</gene>
<keyword evidence="8" id="KW-1185">Reference proteome</keyword>
<dbReference type="InterPro" id="IPR000551">
    <property type="entry name" value="MerR-type_HTH_dom"/>
</dbReference>
<dbReference type="PROSITE" id="PS51332">
    <property type="entry name" value="B12_BINDING"/>
    <property type="match status" value="1"/>
</dbReference>
<proteinExistence type="predicted"/>
<keyword evidence="3" id="KW-0804">Transcription</keyword>
<evidence type="ECO:0000256" key="3">
    <source>
        <dbReference type="ARBA" id="ARBA00023163"/>
    </source>
</evidence>
<feature type="domain" description="B12-binding" evidence="6">
    <location>
        <begin position="222"/>
        <end position="342"/>
    </location>
</feature>
<dbReference type="InterPro" id="IPR047057">
    <property type="entry name" value="MerR_fam"/>
</dbReference>
<dbReference type="EMBL" id="JBHMAX010000015">
    <property type="protein sequence ID" value="MFB9731986.1"/>
    <property type="molecule type" value="Genomic_DNA"/>
</dbReference>
<name>A0ABV5V2H0_9MICO</name>
<dbReference type="PROSITE" id="PS50937">
    <property type="entry name" value="HTH_MERR_2"/>
    <property type="match status" value="1"/>
</dbReference>
<evidence type="ECO:0000313" key="8">
    <source>
        <dbReference type="Proteomes" id="UP001589613"/>
    </source>
</evidence>
<evidence type="ECO:0000256" key="1">
    <source>
        <dbReference type="ARBA" id="ARBA00023015"/>
    </source>
</evidence>
<dbReference type="InterPro" id="IPR009061">
    <property type="entry name" value="DNA-bd_dom_put_sf"/>
</dbReference>